<protein>
    <submittedName>
        <fullName evidence="1">Uncharacterized protein</fullName>
    </submittedName>
</protein>
<dbReference type="EMBL" id="JAUTWS010000017">
    <property type="protein sequence ID" value="MDO9710376.1"/>
    <property type="molecule type" value="Genomic_DNA"/>
</dbReference>
<keyword evidence="2" id="KW-1185">Reference proteome</keyword>
<accession>A0ABT9E2I0</accession>
<evidence type="ECO:0000313" key="1">
    <source>
        <dbReference type="EMBL" id="MDO9710376.1"/>
    </source>
</evidence>
<proteinExistence type="predicted"/>
<sequence>MTRDEEDAILRRYAAGEISWHALRERGFDSYRDVLGGLGALGLRPPIAPMDGPNLAARQRARAVIRAALTAGRG</sequence>
<dbReference type="RefSeq" id="WP_305105239.1">
    <property type="nucleotide sequence ID" value="NZ_JAUTWS010000017.1"/>
</dbReference>
<organism evidence="1 2">
    <name type="scientific">Paracraurococcus lichenis</name>
    <dbReference type="NCBI Taxonomy" id="3064888"/>
    <lineage>
        <taxon>Bacteria</taxon>
        <taxon>Pseudomonadati</taxon>
        <taxon>Pseudomonadota</taxon>
        <taxon>Alphaproteobacteria</taxon>
        <taxon>Acetobacterales</taxon>
        <taxon>Roseomonadaceae</taxon>
        <taxon>Paracraurococcus</taxon>
    </lineage>
</organism>
<name>A0ABT9E2I0_9PROT</name>
<evidence type="ECO:0000313" key="2">
    <source>
        <dbReference type="Proteomes" id="UP001243009"/>
    </source>
</evidence>
<reference evidence="1 2" key="1">
    <citation type="submission" date="2023-08" db="EMBL/GenBank/DDBJ databases">
        <title>The draft genome sequence of Paracraurococcus sp. LOR1-02.</title>
        <authorList>
            <person name="Kingkaew E."/>
            <person name="Tanasupawat S."/>
        </authorList>
    </citation>
    <scope>NUCLEOTIDE SEQUENCE [LARGE SCALE GENOMIC DNA]</scope>
    <source>
        <strain evidence="1 2">LOR1-02</strain>
    </source>
</reference>
<gene>
    <name evidence="1" type="ORF">Q7A36_18620</name>
</gene>
<comment type="caution">
    <text evidence="1">The sequence shown here is derived from an EMBL/GenBank/DDBJ whole genome shotgun (WGS) entry which is preliminary data.</text>
</comment>
<dbReference type="Proteomes" id="UP001243009">
    <property type="component" value="Unassembled WGS sequence"/>
</dbReference>